<feature type="signal peptide" evidence="3">
    <location>
        <begin position="1"/>
        <end position="24"/>
    </location>
</feature>
<accession>A0A7S2MZZ5</accession>
<dbReference type="AlphaFoldDB" id="A0A7S2MZZ5"/>
<comment type="similarity">
    <text evidence="1">Belongs to the NmrA-type oxidoreductase family.</text>
</comment>
<organism evidence="5">
    <name type="scientific">Helicotheca tamesis</name>
    <dbReference type="NCBI Taxonomy" id="374047"/>
    <lineage>
        <taxon>Eukaryota</taxon>
        <taxon>Sar</taxon>
        <taxon>Stramenopiles</taxon>
        <taxon>Ochrophyta</taxon>
        <taxon>Bacillariophyta</taxon>
        <taxon>Mediophyceae</taxon>
        <taxon>Lithodesmiophycidae</taxon>
        <taxon>Lithodesmiales</taxon>
        <taxon>Lithodesmiaceae</taxon>
        <taxon>Helicotheca</taxon>
    </lineage>
</organism>
<feature type="domain" description="NmrA-like" evidence="4">
    <location>
        <begin position="42"/>
        <end position="272"/>
    </location>
</feature>
<reference evidence="5" key="1">
    <citation type="submission" date="2021-01" db="EMBL/GenBank/DDBJ databases">
        <authorList>
            <person name="Corre E."/>
            <person name="Pelletier E."/>
            <person name="Niang G."/>
            <person name="Scheremetjew M."/>
            <person name="Finn R."/>
            <person name="Kale V."/>
            <person name="Holt S."/>
            <person name="Cochrane G."/>
            <person name="Meng A."/>
            <person name="Brown T."/>
            <person name="Cohen L."/>
        </authorList>
    </citation>
    <scope>NUCLEOTIDE SEQUENCE</scope>
    <source>
        <strain evidence="5">CCMP826</strain>
    </source>
</reference>
<dbReference type="SUPFAM" id="SSF51735">
    <property type="entry name" value="NAD(P)-binding Rossmann-fold domains"/>
    <property type="match status" value="1"/>
</dbReference>
<dbReference type="PANTHER" id="PTHR42748">
    <property type="entry name" value="NITROGEN METABOLITE REPRESSION PROTEIN NMRA FAMILY MEMBER"/>
    <property type="match status" value="1"/>
</dbReference>
<evidence type="ECO:0000256" key="1">
    <source>
        <dbReference type="ARBA" id="ARBA00006328"/>
    </source>
</evidence>
<evidence type="ECO:0000313" key="5">
    <source>
        <dbReference type="EMBL" id="CAD9511763.1"/>
    </source>
</evidence>
<dbReference type="InterPro" id="IPR051164">
    <property type="entry name" value="NmrA-like_oxidored"/>
</dbReference>
<dbReference type="InterPro" id="IPR036291">
    <property type="entry name" value="NAD(P)-bd_dom_sf"/>
</dbReference>
<dbReference type="PANTHER" id="PTHR42748:SF32">
    <property type="entry name" value="NMRA-LIKE DOMAIN-CONTAINING PROTEIN"/>
    <property type="match status" value="1"/>
</dbReference>
<name>A0A7S2MZZ5_9STRA</name>
<protein>
    <recommendedName>
        <fullName evidence="4">NmrA-like domain-containing protein</fullName>
    </recommendedName>
</protein>
<sequence length="354" mass="39602">MKAKYNPIFYVYLFILQAIPQVLPLALSSSSFKKINEDRAGSVLVVGATGGTGTRALQGLLDIGYKPSQMRLLTRNPQKIESLKEKFGFQICQVDLDDGLSKELNNALVDCVGCYIHSTSSDTRKLDTAEESRARTLAKAMQVSSSSFHVVYNSAAGEPEHGVKRIQQKQDVEKIFREEFPDIPFTSLRANLFMEELWKGYTRPAILKGKFPFSTPSDRKIYLTSVRDMGRIAGTCIAKELYIGEDINIAGDVLSAKQIASAFAEAQQSPCKHSEAKVFGFLAQLFFRDLYEVIRFYRRSTETTDIKALTTKFPGHLTGFVSFLEETDWGNTDLAFDSFISSFLVEERNSGILN</sequence>
<evidence type="ECO:0000259" key="4">
    <source>
        <dbReference type="Pfam" id="PF05368"/>
    </source>
</evidence>
<keyword evidence="2" id="KW-0521">NADP</keyword>
<evidence type="ECO:0000256" key="3">
    <source>
        <dbReference type="SAM" id="SignalP"/>
    </source>
</evidence>
<keyword evidence="3" id="KW-0732">Signal</keyword>
<dbReference type="EMBL" id="HBGV01016847">
    <property type="protein sequence ID" value="CAD9511763.1"/>
    <property type="molecule type" value="Transcribed_RNA"/>
</dbReference>
<evidence type="ECO:0000256" key="2">
    <source>
        <dbReference type="ARBA" id="ARBA00022857"/>
    </source>
</evidence>
<dbReference type="Pfam" id="PF05368">
    <property type="entry name" value="NmrA"/>
    <property type="match status" value="1"/>
</dbReference>
<proteinExistence type="inferred from homology"/>
<dbReference type="InterPro" id="IPR008030">
    <property type="entry name" value="NmrA-like"/>
</dbReference>
<gene>
    <name evidence="5" type="ORF">HTAM1171_LOCUS10331</name>
</gene>
<feature type="chain" id="PRO_5030851234" description="NmrA-like domain-containing protein" evidence="3">
    <location>
        <begin position="25"/>
        <end position="354"/>
    </location>
</feature>
<dbReference type="Gene3D" id="3.40.50.720">
    <property type="entry name" value="NAD(P)-binding Rossmann-like Domain"/>
    <property type="match status" value="1"/>
</dbReference>